<evidence type="ECO:0000313" key="2">
    <source>
        <dbReference type="EMBL" id="SJZ46361.1"/>
    </source>
</evidence>
<proteinExistence type="predicted"/>
<dbReference type="Pfam" id="PF01476">
    <property type="entry name" value="LysM"/>
    <property type="match status" value="2"/>
</dbReference>
<dbReference type="SUPFAM" id="SSF54106">
    <property type="entry name" value="LysM domain"/>
    <property type="match status" value="1"/>
</dbReference>
<feature type="domain" description="LysM" evidence="1">
    <location>
        <begin position="29"/>
        <end position="73"/>
    </location>
</feature>
<accession>A0A1T4KVB5</accession>
<dbReference type="PANTHER" id="PTHR33734:SF22">
    <property type="entry name" value="MEMBRANE-BOUND LYTIC MUREIN TRANSGLYCOSYLASE D"/>
    <property type="match status" value="1"/>
</dbReference>
<dbReference type="AlphaFoldDB" id="A0A1T4KVB5"/>
<organism evidence="2 3">
    <name type="scientific">Treponema porcinum</name>
    <dbReference type="NCBI Taxonomy" id="261392"/>
    <lineage>
        <taxon>Bacteria</taxon>
        <taxon>Pseudomonadati</taxon>
        <taxon>Spirochaetota</taxon>
        <taxon>Spirochaetia</taxon>
        <taxon>Spirochaetales</taxon>
        <taxon>Treponemataceae</taxon>
        <taxon>Treponema</taxon>
    </lineage>
</organism>
<dbReference type="InterPro" id="IPR036779">
    <property type="entry name" value="LysM_dom_sf"/>
</dbReference>
<sequence>MNISRNLTIKFFVFFAVCAFFVQPLSADSEYIVKKGDTLYSISRKYELTVAELRAANNLSESDILKAGEKLVIPSADISNAAALSGSSNGNGGTAAAPEKTSSTVNTVSYTVKKGDTLYGIARKYNIKLAELLSLNNIDTSATIKVGQKLLVPAVSTAVSSVTGGNSAKTTGTSSSAAAPVKTASENTAALNNVKGILWPLANPVVKNISGKVSGVQLTGADNENVKAVREGTVMYTGVYRGFGEVVFVQSKTGLIYSYTGLKKVSAKKGDYVLSGDVLGKTGKGSEASIKFMVFQNGMPVDPVKAPRG</sequence>
<dbReference type="Pfam" id="PF01551">
    <property type="entry name" value="Peptidase_M23"/>
    <property type="match status" value="1"/>
</dbReference>
<dbReference type="RefSeq" id="WP_078933245.1">
    <property type="nucleotide sequence ID" value="NZ_FUWG01000009.1"/>
</dbReference>
<dbReference type="PANTHER" id="PTHR33734">
    <property type="entry name" value="LYSM DOMAIN-CONTAINING GPI-ANCHORED PROTEIN 2"/>
    <property type="match status" value="1"/>
</dbReference>
<dbReference type="STRING" id="261392.SAMN02745149_01334"/>
<dbReference type="SMART" id="SM00257">
    <property type="entry name" value="LysM"/>
    <property type="match status" value="2"/>
</dbReference>
<dbReference type="GeneID" id="78316631"/>
<dbReference type="SUPFAM" id="SSF51261">
    <property type="entry name" value="Duplicated hybrid motif"/>
    <property type="match status" value="1"/>
</dbReference>
<dbReference type="Gene3D" id="3.10.350.10">
    <property type="entry name" value="LysM domain"/>
    <property type="match status" value="2"/>
</dbReference>
<dbReference type="InterPro" id="IPR018392">
    <property type="entry name" value="LysM"/>
</dbReference>
<dbReference type="OrthoDB" id="308800at2"/>
<dbReference type="Gene3D" id="2.70.70.10">
    <property type="entry name" value="Glucose Permease (Domain IIA)"/>
    <property type="match status" value="1"/>
</dbReference>
<protein>
    <submittedName>
        <fullName evidence="2">LysM domain-containing protein</fullName>
    </submittedName>
</protein>
<dbReference type="CDD" id="cd00118">
    <property type="entry name" value="LysM"/>
    <property type="match status" value="2"/>
</dbReference>
<dbReference type="GO" id="GO:0008932">
    <property type="term" value="F:lytic endotransglycosylase activity"/>
    <property type="evidence" value="ECO:0007669"/>
    <property type="project" value="TreeGrafter"/>
</dbReference>
<dbReference type="CDD" id="cd12797">
    <property type="entry name" value="M23_peptidase"/>
    <property type="match status" value="1"/>
</dbReference>
<dbReference type="InterPro" id="IPR011055">
    <property type="entry name" value="Dup_hybrid_motif"/>
</dbReference>
<feature type="domain" description="LysM" evidence="1">
    <location>
        <begin position="108"/>
        <end position="152"/>
    </location>
</feature>
<dbReference type="EMBL" id="FUWG01000009">
    <property type="protein sequence ID" value="SJZ46361.1"/>
    <property type="molecule type" value="Genomic_DNA"/>
</dbReference>
<name>A0A1T4KVB5_TREPO</name>
<evidence type="ECO:0000259" key="1">
    <source>
        <dbReference type="PROSITE" id="PS51782"/>
    </source>
</evidence>
<evidence type="ECO:0000313" key="3">
    <source>
        <dbReference type="Proteomes" id="UP000190423"/>
    </source>
</evidence>
<dbReference type="PROSITE" id="PS51782">
    <property type="entry name" value="LYSM"/>
    <property type="match status" value="2"/>
</dbReference>
<dbReference type="InterPro" id="IPR016047">
    <property type="entry name" value="M23ase_b-sheet_dom"/>
</dbReference>
<dbReference type="Proteomes" id="UP000190423">
    <property type="component" value="Unassembled WGS sequence"/>
</dbReference>
<gene>
    <name evidence="2" type="ORF">SAMN02745149_01334</name>
</gene>
<keyword evidence="3" id="KW-1185">Reference proteome</keyword>
<reference evidence="2 3" key="1">
    <citation type="submission" date="2017-02" db="EMBL/GenBank/DDBJ databases">
        <authorList>
            <person name="Peterson S.W."/>
        </authorList>
    </citation>
    <scope>NUCLEOTIDE SEQUENCE [LARGE SCALE GENOMIC DNA]</scope>
    <source>
        <strain evidence="2 3">ATCC BAA-908</strain>
    </source>
</reference>